<feature type="coiled-coil region" evidence="1">
    <location>
        <begin position="247"/>
        <end position="281"/>
    </location>
</feature>
<dbReference type="EMBL" id="JEME01002689">
    <property type="protein sequence ID" value="KYG03495.1"/>
    <property type="molecule type" value="Genomic_DNA"/>
</dbReference>
<keyword evidence="1" id="KW-0175">Coiled coil</keyword>
<evidence type="ECO:0000313" key="3">
    <source>
        <dbReference type="Proteomes" id="UP000075502"/>
    </source>
</evidence>
<dbReference type="AlphaFoldDB" id="A0A150TFK5"/>
<organism evidence="2 3">
    <name type="scientific">Sorangium cellulosum</name>
    <name type="common">Polyangium cellulosum</name>
    <dbReference type="NCBI Taxonomy" id="56"/>
    <lineage>
        <taxon>Bacteria</taxon>
        <taxon>Pseudomonadati</taxon>
        <taxon>Myxococcota</taxon>
        <taxon>Polyangia</taxon>
        <taxon>Polyangiales</taxon>
        <taxon>Polyangiaceae</taxon>
        <taxon>Sorangium</taxon>
    </lineage>
</organism>
<reference evidence="2 3" key="1">
    <citation type="submission" date="2014-02" db="EMBL/GenBank/DDBJ databases">
        <title>The small core and large imbalanced accessory genome model reveals a collaborative survival strategy of Sorangium cellulosum strains in nature.</title>
        <authorList>
            <person name="Han K."/>
            <person name="Peng R."/>
            <person name="Blom J."/>
            <person name="Li Y.-Z."/>
        </authorList>
    </citation>
    <scope>NUCLEOTIDE SEQUENCE [LARGE SCALE GENOMIC DNA]</scope>
    <source>
        <strain evidence="2 3">So0007-03</strain>
    </source>
</reference>
<name>A0A150TFK5_SORCE</name>
<evidence type="ECO:0000313" key="2">
    <source>
        <dbReference type="EMBL" id="KYG03495.1"/>
    </source>
</evidence>
<proteinExistence type="predicted"/>
<gene>
    <name evidence="2" type="ORF">BE21_51400</name>
</gene>
<evidence type="ECO:0000256" key="1">
    <source>
        <dbReference type="SAM" id="Coils"/>
    </source>
</evidence>
<comment type="caution">
    <text evidence="2">The sequence shown here is derived from an EMBL/GenBank/DDBJ whole genome shotgun (WGS) entry which is preliminary data.</text>
</comment>
<sequence length="739" mass="80357">MRGSKDVARRGFCAAVFQKIIALMTALAVLAPSSTWARTRTPYTVLWKSYGDADSCGSTELETEGDAIFEVNRTPLPTYGVPGALQIQGDGSRSNTLEAEFDSVLLLMGRNEFHFGVHTVNGGNWCTHAQEVVHLVSEPLGLNKPLFDIRRDGTGFEGSTEVDLSLSEINPDLARDIAELEVRIARLMTELLRNAARVADLRARMDLLRQLDTELHDLVSRPLDEISRTDLDAILDRYKDVVDAETRAAMEQLVDDLKKSVSDLEDELARLMDEFGAQADEVADLATQDARAEGWDPDDPWNYALGESEVPWVEVPDIAEAEGAFEEGRNPYAAYADAVIAALEADVSGGVVVARADFVANVRGWRENSAALEIALRDRMGVSLAETNAFLKAQNRITAYVRRFMDASDWFVDSPVPADLRAQVDTVLKPRFDALADQMKDSLNQWTGDGLDLEQTQLYQTISAFAGAMSTVGEGAEAYAGVMQTLVHATTRIGVGFVPVVGPALDLCEAVTGKAWCLPSGQELSDEERIFSGVGFGLGAVGHVWHGVAVAGGLRPGAIRVARKIEEIEDPVMAALRGNRRTWYKTLRGAVTSKPLDAFEKKASKFMLDDGRALIGVGDDGVRDVLRIPTESPPGTDLAKAPDFLSVTKGNALALSEVKSIENGSVDVNKALKQLTNGMEALKNKELAGDVQRIELIMPKGAPLNNEDLKIVNGYLVRVSTGERITIKGFKNLVMVIQL</sequence>
<accession>A0A150TFK5</accession>
<dbReference type="Proteomes" id="UP000075502">
    <property type="component" value="Unassembled WGS sequence"/>
</dbReference>
<protein>
    <submittedName>
        <fullName evidence="2">Uncharacterized protein</fullName>
    </submittedName>
</protein>